<reference evidence="2" key="1">
    <citation type="submission" date="2018-05" db="EMBL/GenBank/DDBJ databases">
        <authorList>
            <person name="Lanie J.A."/>
            <person name="Ng W.-L."/>
            <person name="Kazmierczak K.M."/>
            <person name="Andrzejewski T.M."/>
            <person name="Davidsen T.M."/>
            <person name="Wayne K.J."/>
            <person name="Tettelin H."/>
            <person name="Glass J.I."/>
            <person name="Rusch D."/>
            <person name="Podicherti R."/>
            <person name="Tsui H.-C.T."/>
            <person name="Winkler M.E."/>
        </authorList>
    </citation>
    <scope>NUCLEOTIDE SEQUENCE</scope>
</reference>
<feature type="region of interest" description="Disordered" evidence="1">
    <location>
        <begin position="1"/>
        <end position="44"/>
    </location>
</feature>
<feature type="compositionally biased region" description="Basic and acidic residues" evidence="1">
    <location>
        <begin position="1"/>
        <end position="22"/>
    </location>
</feature>
<protein>
    <recommendedName>
        <fullName evidence="3">DUF5681 domain-containing protein</fullName>
    </recommendedName>
</protein>
<evidence type="ECO:0000313" key="2">
    <source>
        <dbReference type="EMBL" id="SVD25886.1"/>
    </source>
</evidence>
<organism evidence="2">
    <name type="scientific">marine metagenome</name>
    <dbReference type="NCBI Taxonomy" id="408172"/>
    <lineage>
        <taxon>unclassified sequences</taxon>
        <taxon>metagenomes</taxon>
        <taxon>ecological metagenomes</taxon>
    </lineage>
</organism>
<gene>
    <name evidence="2" type="ORF">METZ01_LOCUS378740</name>
</gene>
<evidence type="ECO:0000256" key="1">
    <source>
        <dbReference type="SAM" id="MobiDB-lite"/>
    </source>
</evidence>
<proteinExistence type="predicted"/>
<dbReference type="AlphaFoldDB" id="A0A382TV02"/>
<sequence>MKKTDGKTEESSLTTEKHEHGKNPNSLANLQPFEKGVSGNPGGRNVKYAKLKNALMQYADQKSNTYDWSWNNLTFKERVLIGIWEKAGKGDTKMIEILAQLGCLDER</sequence>
<dbReference type="EMBL" id="UINC01139376">
    <property type="protein sequence ID" value="SVD25886.1"/>
    <property type="molecule type" value="Genomic_DNA"/>
</dbReference>
<name>A0A382TV02_9ZZZZ</name>
<accession>A0A382TV02</accession>
<evidence type="ECO:0008006" key="3">
    <source>
        <dbReference type="Google" id="ProtNLM"/>
    </source>
</evidence>